<evidence type="ECO:0000259" key="1">
    <source>
        <dbReference type="PROSITE" id="PS50943"/>
    </source>
</evidence>
<dbReference type="AlphaFoldDB" id="A0A0P9CZS3"/>
<name>A0A0P9CZS3_9CHLR</name>
<reference evidence="2 3" key="1">
    <citation type="submission" date="2015-09" db="EMBL/GenBank/DDBJ databases">
        <title>Draft genome sequence of Kouleothrix aurantiaca JCM 19913.</title>
        <authorList>
            <person name="Hemp J."/>
        </authorList>
    </citation>
    <scope>NUCLEOTIDE SEQUENCE [LARGE SCALE GENOMIC DNA]</scope>
    <source>
        <strain evidence="2 3">COM-B</strain>
    </source>
</reference>
<dbReference type="PROSITE" id="PS50943">
    <property type="entry name" value="HTH_CROC1"/>
    <property type="match status" value="1"/>
</dbReference>
<evidence type="ECO:0000313" key="3">
    <source>
        <dbReference type="Proteomes" id="UP000050509"/>
    </source>
</evidence>
<organism evidence="2 3">
    <name type="scientific">Kouleothrix aurantiaca</name>
    <dbReference type="NCBI Taxonomy" id="186479"/>
    <lineage>
        <taxon>Bacteria</taxon>
        <taxon>Bacillati</taxon>
        <taxon>Chloroflexota</taxon>
        <taxon>Chloroflexia</taxon>
        <taxon>Chloroflexales</taxon>
        <taxon>Roseiflexineae</taxon>
        <taxon>Roseiflexaceae</taxon>
        <taxon>Kouleothrix</taxon>
    </lineage>
</organism>
<protein>
    <recommendedName>
        <fullName evidence="1">HTH cro/C1-type domain-containing protein</fullName>
    </recommendedName>
</protein>
<keyword evidence="3" id="KW-1185">Reference proteome</keyword>
<comment type="caution">
    <text evidence="2">The sequence shown here is derived from an EMBL/GenBank/DDBJ whole genome shotgun (WGS) entry which is preliminary data.</text>
</comment>
<feature type="domain" description="HTH cro/C1-type" evidence="1">
    <location>
        <begin position="11"/>
        <end position="45"/>
    </location>
</feature>
<dbReference type="Gene3D" id="1.10.260.40">
    <property type="entry name" value="lambda repressor-like DNA-binding domains"/>
    <property type="match status" value="1"/>
</dbReference>
<dbReference type="EMBL" id="LJCR01001031">
    <property type="protein sequence ID" value="KPV51179.1"/>
    <property type="molecule type" value="Genomic_DNA"/>
</dbReference>
<dbReference type="Pfam" id="PF01381">
    <property type="entry name" value="HTH_3"/>
    <property type="match status" value="1"/>
</dbReference>
<dbReference type="SUPFAM" id="SSF47413">
    <property type="entry name" value="lambda repressor-like DNA-binding domains"/>
    <property type="match status" value="1"/>
</dbReference>
<gene>
    <name evidence="2" type="ORF">SE17_22690</name>
</gene>
<dbReference type="Proteomes" id="UP000050509">
    <property type="component" value="Unassembled WGS sequence"/>
</dbReference>
<dbReference type="GO" id="GO:0003677">
    <property type="term" value="F:DNA binding"/>
    <property type="evidence" value="ECO:0007669"/>
    <property type="project" value="InterPro"/>
</dbReference>
<proteinExistence type="predicted"/>
<accession>A0A0P9CZS3</accession>
<dbReference type="InterPro" id="IPR001387">
    <property type="entry name" value="Cro/C1-type_HTH"/>
</dbReference>
<evidence type="ECO:0000313" key="2">
    <source>
        <dbReference type="EMBL" id="KPV51179.1"/>
    </source>
</evidence>
<sequence>MADSATFRTWLKRRRVERGLTQDELGELVAYAGQTIRKIESGQRRTAHRPRAARRAGCWGRAGARFASAERPRQAAQLRREVSGCCG</sequence>
<dbReference type="InterPro" id="IPR010982">
    <property type="entry name" value="Lambda_DNA-bd_dom_sf"/>
</dbReference>
<dbReference type="CDD" id="cd00093">
    <property type="entry name" value="HTH_XRE"/>
    <property type="match status" value="1"/>
</dbReference>